<dbReference type="EMBL" id="PVWO01000424">
    <property type="protein sequence ID" value="PSB49571.1"/>
    <property type="molecule type" value="Genomic_DNA"/>
</dbReference>
<protein>
    <submittedName>
        <fullName evidence="1">Uncharacterized protein</fullName>
    </submittedName>
</protein>
<evidence type="ECO:0000313" key="2">
    <source>
        <dbReference type="Proteomes" id="UP000238937"/>
    </source>
</evidence>
<keyword evidence="2" id="KW-1185">Reference proteome</keyword>
<sequence length="71" mass="7905">MPSVAPSQKIAAISLLSRTGALLAKFVRSGSPIVARTQSTAHYGRFPRSDKVRWQGFTRMAFCYLSIYLQI</sequence>
<reference evidence="1 2" key="1">
    <citation type="submission" date="2018-03" db="EMBL/GenBank/DDBJ databases">
        <title>The ancient ancestry and fast evolution of plastids.</title>
        <authorList>
            <person name="Moore K.R."/>
            <person name="Magnabosco C."/>
            <person name="Momper L."/>
            <person name="Gold D.A."/>
            <person name="Bosak T."/>
            <person name="Fournier G.P."/>
        </authorList>
    </citation>
    <scope>NUCLEOTIDE SEQUENCE [LARGE SCALE GENOMIC DNA]</scope>
    <source>
        <strain evidence="1 2">CCALA 037</strain>
    </source>
</reference>
<organism evidence="1 2">
    <name type="scientific">Chamaesiphon polymorphus CCALA 037</name>
    <dbReference type="NCBI Taxonomy" id="2107692"/>
    <lineage>
        <taxon>Bacteria</taxon>
        <taxon>Bacillati</taxon>
        <taxon>Cyanobacteriota</taxon>
        <taxon>Cyanophyceae</taxon>
        <taxon>Gomontiellales</taxon>
        <taxon>Chamaesiphonaceae</taxon>
        <taxon>Chamaesiphon</taxon>
    </lineage>
</organism>
<gene>
    <name evidence="1" type="ORF">C7B77_23445</name>
</gene>
<evidence type="ECO:0000313" key="1">
    <source>
        <dbReference type="EMBL" id="PSB49571.1"/>
    </source>
</evidence>
<proteinExistence type="predicted"/>
<name>A0A2T1FX63_9CYAN</name>
<dbReference type="Proteomes" id="UP000238937">
    <property type="component" value="Unassembled WGS sequence"/>
</dbReference>
<accession>A0A2T1FX63</accession>
<dbReference type="AlphaFoldDB" id="A0A2T1FX63"/>
<comment type="caution">
    <text evidence="1">The sequence shown here is derived from an EMBL/GenBank/DDBJ whole genome shotgun (WGS) entry which is preliminary data.</text>
</comment>
<dbReference type="RefSeq" id="WP_106310633.1">
    <property type="nucleotide sequence ID" value="NZ_PVWO01000424.1"/>
</dbReference>